<keyword evidence="2" id="KW-0521">NADP</keyword>
<dbReference type="InterPro" id="IPR047628">
    <property type="entry name" value="GAP_reductase"/>
</dbReference>
<dbReference type="InterPro" id="IPR005399">
    <property type="entry name" value="K_chnl_volt-dep_bsu_KCNAB-rel"/>
</dbReference>
<evidence type="ECO:0000256" key="3">
    <source>
        <dbReference type="ARBA" id="ARBA00023002"/>
    </source>
</evidence>
<feature type="domain" description="NADP-dependent oxidoreductase" evidence="4">
    <location>
        <begin position="28"/>
        <end position="327"/>
    </location>
</feature>
<dbReference type="PANTHER" id="PTHR43150">
    <property type="entry name" value="HYPERKINETIC, ISOFORM M"/>
    <property type="match status" value="1"/>
</dbReference>
<evidence type="ECO:0000256" key="1">
    <source>
        <dbReference type="ARBA" id="ARBA00006515"/>
    </source>
</evidence>
<dbReference type="RefSeq" id="WP_272858136.1">
    <property type="nucleotide sequence ID" value="NZ_CP067134.1"/>
</dbReference>
<comment type="similarity">
    <text evidence="1">Belongs to the shaker potassium channel beta subunit family.</text>
</comment>
<dbReference type="Pfam" id="PF00248">
    <property type="entry name" value="Aldo_ket_red"/>
    <property type="match status" value="1"/>
</dbReference>
<accession>A0ABY7STA2</accession>
<sequence length="349" mass="38477">MTYQPADDRHQRMIYRRCGRSGLKLPAISLGLWHNFGDDTPYEVKRRICRTAFDLGITHFDLANNYGPPAGSAEQAFGQLLRTDLAGLRDQLIVSSKAGYDMWPGPYGEWGSRKYLIASCDQSLRRLGLDYVDIFYSHRFDPDTPLEETMGALDHIVRSGRALYVGISSYNRQRTAEAAAILRDLGTPCLIHQPSYNMLNRWIEKDGLLDTLDDLGIGSIVFTPLAQGMLTAKYLNGIPQNSRAAQDKSLSTGWLSDDMIGRLRDLNDLAVNRGQSLAQMALAWALRDGRVTSALIGASRPAQVEDCVGALTNLDFTQEELTRIDQLSSAGDVNLWAGSSEGAGEGRAS</sequence>
<name>A0ABY7STA2_9RHOB</name>
<evidence type="ECO:0000259" key="4">
    <source>
        <dbReference type="Pfam" id="PF00248"/>
    </source>
</evidence>
<evidence type="ECO:0000256" key="2">
    <source>
        <dbReference type="ARBA" id="ARBA00022857"/>
    </source>
</evidence>
<dbReference type="NCBIfam" id="NF007388">
    <property type="entry name" value="PRK09912.1"/>
    <property type="match status" value="1"/>
</dbReference>
<reference evidence="5 6" key="1">
    <citation type="submission" date="2021-01" db="EMBL/GenBank/DDBJ databases">
        <title>Biogeographic distribution of Paracoccus.</title>
        <authorList>
            <person name="Hollensteiner J."/>
            <person name="Leineberger J."/>
            <person name="Brinkhoff T."/>
            <person name="Daniel R."/>
        </authorList>
    </citation>
    <scope>NUCLEOTIDE SEQUENCE [LARGE SCALE GENOMIC DNA]</scope>
    <source>
        <strain evidence="5 6">LMG25392</strain>
    </source>
</reference>
<organism evidence="5 6">
    <name type="scientific">Paracoccus stylophorae</name>
    <dbReference type="NCBI Taxonomy" id="659350"/>
    <lineage>
        <taxon>Bacteria</taxon>
        <taxon>Pseudomonadati</taxon>
        <taxon>Pseudomonadota</taxon>
        <taxon>Alphaproteobacteria</taxon>
        <taxon>Rhodobacterales</taxon>
        <taxon>Paracoccaceae</taxon>
        <taxon>Paracoccus</taxon>
    </lineage>
</organism>
<protein>
    <submittedName>
        <fullName evidence="5">L-glyceraldehyde 3-phosphate reductase</fullName>
        <ecNumber evidence="5">1.1.1.-</ecNumber>
    </submittedName>
</protein>
<dbReference type="SUPFAM" id="SSF51430">
    <property type="entry name" value="NAD(P)-linked oxidoreductase"/>
    <property type="match status" value="1"/>
</dbReference>
<keyword evidence="3 5" id="KW-0560">Oxidoreductase</keyword>
<dbReference type="GO" id="GO:0016491">
    <property type="term" value="F:oxidoreductase activity"/>
    <property type="evidence" value="ECO:0007669"/>
    <property type="project" value="UniProtKB-KW"/>
</dbReference>
<dbReference type="PANTHER" id="PTHR43150:SF4">
    <property type="entry name" value="L-GLYCERALDEHYDE 3-PHOSPHATE REDUCTASE"/>
    <property type="match status" value="1"/>
</dbReference>
<gene>
    <name evidence="5" type="primary">mgrA</name>
    <name evidence="5" type="ORF">JHW45_13510</name>
</gene>
<dbReference type="Proteomes" id="UP001218412">
    <property type="component" value="Chromosome"/>
</dbReference>
<dbReference type="Gene3D" id="3.20.20.100">
    <property type="entry name" value="NADP-dependent oxidoreductase domain"/>
    <property type="match status" value="1"/>
</dbReference>
<dbReference type="EMBL" id="CP067134">
    <property type="protein sequence ID" value="WCR10075.1"/>
    <property type="molecule type" value="Genomic_DNA"/>
</dbReference>
<evidence type="ECO:0000313" key="5">
    <source>
        <dbReference type="EMBL" id="WCR10075.1"/>
    </source>
</evidence>
<dbReference type="InterPro" id="IPR036812">
    <property type="entry name" value="NAD(P)_OxRdtase_dom_sf"/>
</dbReference>
<proteinExistence type="inferred from homology"/>
<keyword evidence="6" id="KW-1185">Reference proteome</keyword>
<dbReference type="InterPro" id="IPR023210">
    <property type="entry name" value="NADP_OxRdtase_dom"/>
</dbReference>
<evidence type="ECO:0000313" key="6">
    <source>
        <dbReference type="Proteomes" id="UP001218412"/>
    </source>
</evidence>
<dbReference type="EC" id="1.1.1.-" evidence="5"/>
<dbReference type="CDD" id="cd19150">
    <property type="entry name" value="AKR_AKR14A1"/>
    <property type="match status" value="1"/>
</dbReference>